<dbReference type="AlphaFoldDB" id="A0A0N1IL10"/>
<accession>A0A0N1IL10</accession>
<dbReference type="OMA" id="RVFESRW"/>
<gene>
    <name evidence="3" type="ORF">ABL78_4001</name>
</gene>
<evidence type="ECO:0000256" key="2">
    <source>
        <dbReference type="SAM" id="MobiDB-lite"/>
    </source>
</evidence>
<proteinExistence type="predicted"/>
<keyword evidence="1" id="KW-0175">Coiled coil</keyword>
<dbReference type="OrthoDB" id="267896at2759"/>
<reference evidence="3 4" key="1">
    <citation type="journal article" date="2015" name="PLoS Pathog.">
        <title>Leptomonas seymouri: Adaptations to the Dixenous Life Cycle Analyzed by Genome Sequencing, Transcriptome Profiling and Co-infection with Leishmania donovani.</title>
        <authorList>
            <person name="Kraeva N."/>
            <person name="Butenko A."/>
            <person name="Hlavacova J."/>
            <person name="Kostygov A."/>
            <person name="Myskova J."/>
            <person name="Grybchuk D."/>
            <person name="Lestinova T."/>
            <person name="Votypka J."/>
            <person name="Volf P."/>
            <person name="Opperdoes F."/>
            <person name="Flegontov P."/>
            <person name="Lukes J."/>
            <person name="Yurchenko V."/>
        </authorList>
    </citation>
    <scope>NUCLEOTIDE SEQUENCE [LARGE SCALE GENOMIC DNA]</scope>
    <source>
        <strain evidence="3 4">ATCC 30220</strain>
    </source>
</reference>
<name>A0A0N1IL10_LEPSE</name>
<evidence type="ECO:0000313" key="3">
    <source>
        <dbReference type="EMBL" id="KPI86955.1"/>
    </source>
</evidence>
<dbReference type="EMBL" id="LJSK01000109">
    <property type="protein sequence ID" value="KPI86955.1"/>
    <property type="molecule type" value="Genomic_DNA"/>
</dbReference>
<evidence type="ECO:0000313" key="4">
    <source>
        <dbReference type="Proteomes" id="UP000038009"/>
    </source>
</evidence>
<feature type="coiled-coil region" evidence="1">
    <location>
        <begin position="270"/>
        <end position="304"/>
    </location>
</feature>
<dbReference type="Proteomes" id="UP000038009">
    <property type="component" value="Unassembled WGS sequence"/>
</dbReference>
<sequence>MYGEQPDPSDASGMATPHLSEDVSSLLRWGRHVLQEQREQRRQSPRISSSAAVTKAVSGEYPNGKHRPTGLNSSSALLPSSSSYITEASHNGSNSDSLSHSFLSAPPLHTQQFTHELRARLAQLEAVEADNARIFEQHFSLLQRGRDRLARLHDPAATAQRERYVKKLMSTVQALVEGEEVARDTLREVEDRLVQTQRRQAYRISANVPSSSVMVTVSSGAHAEGESHEEDAALVDVVRRIKQRAQEVVDTHARQQEDKAAKEMRRQAVLRQRAEAEETLRRRLQKLESEVQRLSEVEKQRLEEVEEMKAQRAAQVQATALQEAAARRRQAIHEVLQRCARLQEEAILRNAVAQQELAASDACREEKLIAYNMALRELNVVEEALLDARRQHRHAQRRKEDAEAELDQLRQAVAAVEQRGAEMRAQRLACEEDSEALAEVIRGFRLRHTHHVDLSFSSRNAAGADGSASYCPEERFAALQRGLPALKQQLKACEDEVAGLLKENAEGLGRLLHEEKETAALQAQKAALEAYLVREKPPALA</sequence>
<organism evidence="3 4">
    <name type="scientific">Leptomonas seymouri</name>
    <dbReference type="NCBI Taxonomy" id="5684"/>
    <lineage>
        <taxon>Eukaryota</taxon>
        <taxon>Discoba</taxon>
        <taxon>Euglenozoa</taxon>
        <taxon>Kinetoplastea</taxon>
        <taxon>Metakinetoplastina</taxon>
        <taxon>Trypanosomatida</taxon>
        <taxon>Trypanosomatidae</taxon>
        <taxon>Leishmaniinae</taxon>
        <taxon>Leptomonas</taxon>
    </lineage>
</organism>
<comment type="caution">
    <text evidence="3">The sequence shown here is derived from an EMBL/GenBank/DDBJ whole genome shotgun (WGS) entry which is preliminary data.</text>
</comment>
<dbReference type="Gene3D" id="1.10.287.1490">
    <property type="match status" value="1"/>
</dbReference>
<keyword evidence="4" id="KW-1185">Reference proteome</keyword>
<feature type="region of interest" description="Disordered" evidence="2">
    <location>
        <begin position="34"/>
        <end position="75"/>
    </location>
</feature>
<feature type="coiled-coil region" evidence="1">
    <location>
        <begin position="371"/>
        <end position="426"/>
    </location>
</feature>
<dbReference type="VEuPathDB" id="TriTrypDB:Lsey_0109_0290"/>
<protein>
    <submittedName>
        <fullName evidence="3">Uncharacterized protein</fullName>
    </submittedName>
</protein>
<evidence type="ECO:0000256" key="1">
    <source>
        <dbReference type="SAM" id="Coils"/>
    </source>
</evidence>